<evidence type="ECO:0000256" key="1">
    <source>
        <dbReference type="ARBA" id="ARBA00000721"/>
    </source>
</evidence>
<name>A0A8S4NUS7_OWEFU</name>
<evidence type="ECO:0000256" key="10">
    <source>
        <dbReference type="ARBA" id="ARBA00032284"/>
    </source>
</evidence>
<dbReference type="EC" id="3.4.19.1" evidence="5"/>
<dbReference type="FunFam" id="3.40.50.1820:FF:000043">
    <property type="entry name" value="acylamino-acid-releasing enzyme"/>
    <property type="match status" value="1"/>
</dbReference>
<keyword evidence="8" id="KW-0378">Hydrolase</keyword>
<dbReference type="InterPro" id="IPR002471">
    <property type="entry name" value="Pept_S9_AS"/>
</dbReference>
<dbReference type="GO" id="GO:0004252">
    <property type="term" value="F:serine-type endopeptidase activity"/>
    <property type="evidence" value="ECO:0007669"/>
    <property type="project" value="InterPro"/>
</dbReference>
<keyword evidence="9" id="KW-0007">Acetylation</keyword>
<evidence type="ECO:0000256" key="9">
    <source>
        <dbReference type="ARBA" id="ARBA00022990"/>
    </source>
</evidence>
<comment type="function">
    <text evidence="12">This enzyme catalyzes the hydrolysis of the N-terminal peptide bond of an N-acetylated peptide to generate an N-acetylated amino acid and a peptide with a free N-terminus. It preferentially cleaves off Ac-Ala, Ac-Met and Ac-Ser. Also, involved in the degradation of oxidized and glycated proteins.</text>
</comment>
<gene>
    <name evidence="16" type="ORF">OFUS_LOCUS10862</name>
</gene>
<dbReference type="Pfam" id="PF19283">
    <property type="entry name" value="APEH_N"/>
    <property type="match status" value="1"/>
</dbReference>
<keyword evidence="7" id="KW-0963">Cytoplasm</keyword>
<evidence type="ECO:0000256" key="4">
    <source>
        <dbReference type="ARBA" id="ARBA00011881"/>
    </source>
</evidence>
<evidence type="ECO:0000259" key="14">
    <source>
        <dbReference type="Pfam" id="PF00326"/>
    </source>
</evidence>
<dbReference type="PANTHER" id="PTHR42776:SF4">
    <property type="entry name" value="ACYLAMINO-ACID-RELEASING ENZYME"/>
    <property type="match status" value="1"/>
</dbReference>
<feature type="domain" description="Acylamino-acid-releasing enzyme N-terminal" evidence="15">
    <location>
        <begin position="15"/>
        <end position="450"/>
    </location>
</feature>
<evidence type="ECO:0000256" key="6">
    <source>
        <dbReference type="ARBA" id="ARBA00018421"/>
    </source>
</evidence>
<accession>A0A8S4NUS7</accession>
<dbReference type="InterPro" id="IPR045550">
    <property type="entry name" value="AARE_N"/>
</dbReference>
<dbReference type="Gene3D" id="2.120.10.30">
    <property type="entry name" value="TolB, C-terminal domain"/>
    <property type="match status" value="1"/>
</dbReference>
<dbReference type="AlphaFoldDB" id="A0A8S4NUS7"/>
<dbReference type="GO" id="GO:0008242">
    <property type="term" value="F:omega peptidase activity"/>
    <property type="evidence" value="ECO:0007669"/>
    <property type="project" value="UniProtKB-EC"/>
</dbReference>
<evidence type="ECO:0000256" key="7">
    <source>
        <dbReference type="ARBA" id="ARBA00022490"/>
    </source>
</evidence>
<evidence type="ECO:0000256" key="3">
    <source>
        <dbReference type="ARBA" id="ARBA00010040"/>
    </source>
</evidence>
<comment type="subunit">
    <text evidence="4">Homotetramer.</text>
</comment>
<protein>
    <recommendedName>
        <fullName evidence="6">Acylamino-acid-releasing enzyme</fullName>
        <ecNumber evidence="5">3.4.19.1</ecNumber>
    </recommendedName>
    <alternativeName>
        <fullName evidence="11">Acyl-peptide hydrolase</fullName>
    </alternativeName>
    <alternativeName>
        <fullName evidence="10">Acylaminoacyl-peptidase</fullName>
    </alternativeName>
</protein>
<reference evidence="16" key="1">
    <citation type="submission" date="2022-03" db="EMBL/GenBank/DDBJ databases">
        <authorList>
            <person name="Martin C."/>
        </authorList>
    </citation>
    <scope>NUCLEOTIDE SEQUENCE</scope>
</reference>
<evidence type="ECO:0000256" key="8">
    <source>
        <dbReference type="ARBA" id="ARBA00022801"/>
    </source>
</evidence>
<feature type="domain" description="Peptidase S9 prolyl oligopeptidase catalytic" evidence="14">
    <location>
        <begin position="514"/>
        <end position="724"/>
    </location>
</feature>
<dbReference type="GO" id="GO:0005737">
    <property type="term" value="C:cytoplasm"/>
    <property type="evidence" value="ECO:0007669"/>
    <property type="project" value="UniProtKB-SubCell"/>
</dbReference>
<dbReference type="InterPro" id="IPR029058">
    <property type="entry name" value="AB_hydrolase_fold"/>
</dbReference>
<evidence type="ECO:0000256" key="2">
    <source>
        <dbReference type="ARBA" id="ARBA00004496"/>
    </source>
</evidence>
<dbReference type="SUPFAM" id="SSF82171">
    <property type="entry name" value="DPP6 N-terminal domain-like"/>
    <property type="match status" value="1"/>
</dbReference>
<dbReference type="InterPro" id="IPR001375">
    <property type="entry name" value="Peptidase_S9_cat"/>
</dbReference>
<comment type="similarity">
    <text evidence="3">Belongs to the peptidase S9C family.</text>
</comment>
<proteinExistence type="inferred from homology"/>
<dbReference type="SUPFAM" id="SSF53474">
    <property type="entry name" value="alpha/beta-Hydrolases"/>
    <property type="match status" value="1"/>
</dbReference>
<comment type="subcellular location">
    <subcellularLocation>
        <location evidence="2">Cytoplasm</location>
    </subcellularLocation>
</comment>
<dbReference type="Gene3D" id="3.40.50.1820">
    <property type="entry name" value="alpha/beta hydrolase"/>
    <property type="match status" value="1"/>
</dbReference>
<comment type="caution">
    <text evidence="16">The sequence shown here is derived from an EMBL/GenBank/DDBJ whole genome shotgun (WGS) entry which is preliminary data.</text>
</comment>
<evidence type="ECO:0000313" key="17">
    <source>
        <dbReference type="Proteomes" id="UP000749559"/>
    </source>
</evidence>
<dbReference type="GO" id="GO:0006508">
    <property type="term" value="P:proteolysis"/>
    <property type="evidence" value="ECO:0007669"/>
    <property type="project" value="InterPro"/>
</dbReference>
<organism evidence="16 17">
    <name type="scientific">Owenia fusiformis</name>
    <name type="common">Polychaete worm</name>
    <dbReference type="NCBI Taxonomy" id="6347"/>
    <lineage>
        <taxon>Eukaryota</taxon>
        <taxon>Metazoa</taxon>
        <taxon>Spiralia</taxon>
        <taxon>Lophotrochozoa</taxon>
        <taxon>Annelida</taxon>
        <taxon>Polychaeta</taxon>
        <taxon>Sedentaria</taxon>
        <taxon>Canalipalpata</taxon>
        <taxon>Sabellida</taxon>
        <taxon>Oweniida</taxon>
        <taxon>Oweniidae</taxon>
        <taxon>Owenia</taxon>
    </lineage>
</organism>
<dbReference type="Pfam" id="PF00326">
    <property type="entry name" value="Peptidase_S9"/>
    <property type="match status" value="1"/>
</dbReference>
<evidence type="ECO:0000256" key="13">
    <source>
        <dbReference type="SAM" id="MobiDB-lite"/>
    </source>
</evidence>
<evidence type="ECO:0000256" key="5">
    <source>
        <dbReference type="ARBA" id="ARBA00012917"/>
    </source>
</evidence>
<comment type="catalytic activity">
    <reaction evidence="1">
        <text>Cleavage of an N-acetyl or N-formyl amino acid from the N-terminus of a polypeptide.</text>
        <dbReference type="EC" id="3.4.19.1"/>
    </reaction>
</comment>
<evidence type="ECO:0000259" key="15">
    <source>
        <dbReference type="Pfam" id="PF19283"/>
    </source>
</evidence>
<dbReference type="PROSITE" id="PS00708">
    <property type="entry name" value="PRO_ENDOPEP_SER"/>
    <property type="match status" value="1"/>
</dbReference>
<sequence length="726" mass="81194">METDKIEEATSNAVDIYKGLACSPSVTRGEISFGDNTSLTTVTSIWSQRDIERSENVKFSRSHYISQENHIEVLARSAPTELKSEVWNVQSPSGKLRVIIRSVKSDKQDEKQYIEIWNTQNKEKNIDVKSLDIHGKIYDQDGHFGTLQWSKSEKFLLYVAEKKQPKTESFFEKKPESNSDSSKDPPLRGEEHVFREMWGEQFVDKCHPVLCVFDIEAATTRVLDTTKVLNTEMDMSAGQAIWTPGDSGVVFVGWTNEPFKLGLIYCPQRRNALYHIDLESTTCTQLSEKDKSVRSPRFTPDGKKLVYLQNATYGPHMTCANLIECDWASKNLTTIVGDCFQGEDGISKFPGIYSLEFPTRCWATDNKTLFMSSTWGSKVDIISINIETKTVAKLNEDAEVGVWTVLDVTRDMILASYANPSTPPYLRLGVLNLKEDATYSITWTQLDTPSRISGIKYKINTHTPTGEKAKDHFSNLKYESILVTPTSESNVKPPLVVYPHGGPHSAIVCDFMLYIAGLCKCGYAVLLVNYRGSTGAGKDSIDSLPGNVGTQDVNDVQGAAEEIIKDGNFDKNRVVVMGGSHGGFLTGHLIGQHPKFYRAAVMRNPAINVASMLGSTDIPDWCFVEAGIEYNQSILAGVEDYKKMWERSPIKYVKDVTTPVMIMLGAIDLRVPPKQGHEYYRALKANNVEARMLVYEGNCHPINKVDAEADAFVNIVKWFTKHLSSP</sequence>
<evidence type="ECO:0000256" key="11">
    <source>
        <dbReference type="ARBA" id="ARBA00032596"/>
    </source>
</evidence>
<evidence type="ECO:0000313" key="16">
    <source>
        <dbReference type="EMBL" id="CAH1784714.1"/>
    </source>
</evidence>
<dbReference type="InterPro" id="IPR011042">
    <property type="entry name" value="6-blade_b-propeller_TolB-like"/>
</dbReference>
<dbReference type="PANTHER" id="PTHR42776">
    <property type="entry name" value="SERINE PEPTIDASE S9 FAMILY MEMBER"/>
    <property type="match status" value="1"/>
</dbReference>
<evidence type="ECO:0000256" key="12">
    <source>
        <dbReference type="ARBA" id="ARBA00045885"/>
    </source>
</evidence>
<keyword evidence="17" id="KW-1185">Reference proteome</keyword>
<dbReference type="Proteomes" id="UP000749559">
    <property type="component" value="Unassembled WGS sequence"/>
</dbReference>
<dbReference type="OrthoDB" id="416344at2759"/>
<dbReference type="EMBL" id="CAIIXF020000005">
    <property type="protein sequence ID" value="CAH1784714.1"/>
    <property type="molecule type" value="Genomic_DNA"/>
</dbReference>
<feature type="region of interest" description="Disordered" evidence="13">
    <location>
        <begin position="168"/>
        <end position="188"/>
    </location>
</feature>